<sequence>MADAPVTIDKLAFGGSGIGRIDGKVCFVPYSCPGDELSVSIVSEKRSYLTGSISKILTPSSQRTDPVCPLFGTCGGCDWQHIRYEQQKESKRQILADALWRGARVGGDRIRQMVASQLQYGYRSRVQFKLYKPADKLEIGFFRHNSHSVVDAPQGCPIAAPAINESLVSLRSVLAVFPDQENLLQINIEGAEQGIVAIVHYVGEERDRAASFFLQHQDRLKPLTGLYLQTGRKSNLHKVYGDDQLIYHLPTGAGDEFSLGFRPGSFSQVNALQNRAMLDLVRSLAHFTGKEQVLDLYCGNGNFSLPIAREVANVTGIEESAESIAAAVDNTRRNGLNNTHFVCSDASKATKRLADEGRSFDTIIIDPPRSGAVETVKEISRLRPAKIIYISCDPSTLARDCGLLGGNGYQVCVSVPVDMFPQTYHIESVTLLERI</sequence>
<evidence type="ECO:0000256" key="4">
    <source>
        <dbReference type="ARBA" id="ARBA00022691"/>
    </source>
</evidence>
<dbReference type="PROSITE" id="PS51687">
    <property type="entry name" value="SAM_MT_RNA_M5U"/>
    <property type="match status" value="1"/>
</dbReference>
<dbReference type="NCBIfam" id="TIGR00479">
    <property type="entry name" value="rumA"/>
    <property type="match status" value="1"/>
</dbReference>
<evidence type="ECO:0000256" key="2">
    <source>
        <dbReference type="ARBA" id="ARBA00022603"/>
    </source>
</evidence>
<dbReference type="InterPro" id="IPR029063">
    <property type="entry name" value="SAM-dependent_MTases_sf"/>
</dbReference>
<dbReference type="InterPro" id="IPR002792">
    <property type="entry name" value="TRAM_dom"/>
</dbReference>
<accession>A0ABS5U785</accession>
<gene>
    <name evidence="8" type="primary">rlmD</name>
    <name evidence="8" type="ORF">KJB30_07045</name>
</gene>
<keyword evidence="2 5" id="KW-0489">Methyltransferase</keyword>
<dbReference type="EC" id="2.1.1.190" evidence="8"/>
<dbReference type="Pfam" id="PF05958">
    <property type="entry name" value="tRNA_U5-meth_tr"/>
    <property type="match status" value="1"/>
</dbReference>
<keyword evidence="4 5" id="KW-0949">S-adenosyl-L-methionine</keyword>
<dbReference type="PROSITE" id="PS01231">
    <property type="entry name" value="TRMA_2"/>
    <property type="match status" value="1"/>
</dbReference>
<dbReference type="PROSITE" id="PS50926">
    <property type="entry name" value="TRAM"/>
    <property type="match status" value="1"/>
</dbReference>
<dbReference type="Gene3D" id="2.40.50.140">
    <property type="entry name" value="Nucleic acid-binding proteins"/>
    <property type="match status" value="1"/>
</dbReference>
<comment type="similarity">
    <text evidence="5">Belongs to the class I-like SAM-binding methyltransferase superfamily. RNA M5U methyltransferase family.</text>
</comment>
<dbReference type="InterPro" id="IPR012340">
    <property type="entry name" value="NA-bd_OB-fold"/>
</dbReference>
<keyword evidence="9" id="KW-1185">Reference proteome</keyword>
<proteinExistence type="inferred from homology"/>
<dbReference type="EMBL" id="JAHDYS010000005">
    <property type="protein sequence ID" value="MBT1071532.1"/>
    <property type="molecule type" value="Genomic_DNA"/>
</dbReference>
<feature type="binding site" evidence="5">
    <location>
        <position position="268"/>
    </location>
    <ligand>
        <name>S-adenosyl-L-methionine</name>
        <dbReference type="ChEBI" id="CHEBI:59789"/>
    </ligand>
</feature>
<name>A0ABS5U785_9BACT</name>
<evidence type="ECO:0000313" key="9">
    <source>
        <dbReference type="Proteomes" id="UP000784128"/>
    </source>
</evidence>
<dbReference type="PROSITE" id="PS01230">
    <property type="entry name" value="TRMA_1"/>
    <property type="match status" value="1"/>
</dbReference>
<comment type="caution">
    <text evidence="8">The sequence shown here is derived from an EMBL/GenBank/DDBJ whole genome shotgun (WGS) entry which is preliminary data.</text>
</comment>
<dbReference type="Gene3D" id="3.40.50.150">
    <property type="entry name" value="Vaccinia Virus protein VP39"/>
    <property type="match status" value="1"/>
</dbReference>
<organism evidence="8 9">
    <name type="scientific">Pelotalea chapellei</name>
    <dbReference type="NCBI Taxonomy" id="44671"/>
    <lineage>
        <taxon>Bacteria</taxon>
        <taxon>Pseudomonadati</taxon>
        <taxon>Thermodesulfobacteriota</taxon>
        <taxon>Desulfuromonadia</taxon>
        <taxon>Geobacterales</taxon>
        <taxon>Geobacteraceae</taxon>
        <taxon>Pelotalea</taxon>
    </lineage>
</organism>
<keyword evidence="1" id="KW-0479">Metal-binding</keyword>
<evidence type="ECO:0000256" key="3">
    <source>
        <dbReference type="ARBA" id="ARBA00022679"/>
    </source>
</evidence>
<dbReference type="SUPFAM" id="SSF53335">
    <property type="entry name" value="S-adenosyl-L-methionine-dependent methyltransferases"/>
    <property type="match status" value="1"/>
</dbReference>
<dbReference type="GO" id="GO:0008168">
    <property type="term" value="F:methyltransferase activity"/>
    <property type="evidence" value="ECO:0007669"/>
    <property type="project" value="UniProtKB-KW"/>
</dbReference>
<feature type="domain" description="TRAM" evidence="7">
    <location>
        <begin position="1"/>
        <end position="55"/>
    </location>
</feature>
<evidence type="ECO:0000259" key="7">
    <source>
        <dbReference type="PROSITE" id="PS50926"/>
    </source>
</evidence>
<keyword evidence="1" id="KW-0408">Iron</keyword>
<keyword evidence="1" id="KW-0411">Iron-sulfur</keyword>
<feature type="active site" evidence="6">
    <location>
        <position position="392"/>
    </location>
</feature>
<dbReference type="Pfam" id="PF01938">
    <property type="entry name" value="TRAM"/>
    <property type="match status" value="1"/>
</dbReference>
<dbReference type="InterPro" id="IPR030391">
    <property type="entry name" value="MeTrfase_TrmA_CS"/>
</dbReference>
<evidence type="ECO:0000256" key="1">
    <source>
        <dbReference type="ARBA" id="ARBA00022485"/>
    </source>
</evidence>
<feature type="binding site" evidence="5">
    <location>
        <position position="318"/>
    </location>
    <ligand>
        <name>S-adenosyl-L-methionine</name>
        <dbReference type="ChEBI" id="CHEBI:59789"/>
    </ligand>
</feature>
<feature type="binding site" evidence="5">
    <location>
        <position position="297"/>
    </location>
    <ligand>
        <name>S-adenosyl-L-methionine</name>
        <dbReference type="ChEBI" id="CHEBI:59789"/>
    </ligand>
</feature>
<dbReference type="Gene3D" id="2.40.50.1070">
    <property type="match status" value="1"/>
</dbReference>
<dbReference type="Proteomes" id="UP000784128">
    <property type="component" value="Unassembled WGS sequence"/>
</dbReference>
<reference evidence="8 9" key="1">
    <citation type="submission" date="2021-05" db="EMBL/GenBank/DDBJ databases">
        <title>The draft genome of Geobacter chapellei DSM 13688.</title>
        <authorList>
            <person name="Xu Z."/>
            <person name="Masuda Y."/>
            <person name="Itoh H."/>
            <person name="Senoo K."/>
        </authorList>
    </citation>
    <scope>NUCLEOTIDE SEQUENCE [LARGE SCALE GENOMIC DNA]</scope>
    <source>
        <strain evidence="8 9">DSM 13688</strain>
    </source>
</reference>
<dbReference type="InterPro" id="IPR010280">
    <property type="entry name" value="U5_MeTrfase_fam"/>
</dbReference>
<feature type="binding site" evidence="5">
    <location>
        <position position="366"/>
    </location>
    <ligand>
        <name>S-adenosyl-L-methionine</name>
        <dbReference type="ChEBI" id="CHEBI:59789"/>
    </ligand>
</feature>
<protein>
    <submittedName>
        <fullName evidence="8">23S rRNA (Uracil(1939)-C(5))-methyltransferase RlmD</fullName>
        <ecNumber evidence="8">2.1.1.190</ecNumber>
    </submittedName>
</protein>
<dbReference type="InterPro" id="IPR030390">
    <property type="entry name" value="MeTrfase_TrmA_AS"/>
</dbReference>
<evidence type="ECO:0000313" key="8">
    <source>
        <dbReference type="EMBL" id="MBT1071532.1"/>
    </source>
</evidence>
<feature type="active site" description="Nucleophile" evidence="5">
    <location>
        <position position="392"/>
    </location>
</feature>
<dbReference type="PANTHER" id="PTHR11061">
    <property type="entry name" value="RNA M5U METHYLTRANSFERASE"/>
    <property type="match status" value="1"/>
</dbReference>
<dbReference type="SUPFAM" id="SSF50249">
    <property type="entry name" value="Nucleic acid-binding proteins"/>
    <property type="match status" value="1"/>
</dbReference>
<evidence type="ECO:0000256" key="6">
    <source>
        <dbReference type="PROSITE-ProRule" id="PRU10015"/>
    </source>
</evidence>
<keyword evidence="1" id="KW-0004">4Fe-4S</keyword>
<dbReference type="GO" id="GO:0032259">
    <property type="term" value="P:methylation"/>
    <property type="evidence" value="ECO:0007669"/>
    <property type="project" value="UniProtKB-KW"/>
</dbReference>
<keyword evidence="3 5" id="KW-0808">Transferase</keyword>
<dbReference type="PANTHER" id="PTHR11061:SF49">
    <property type="entry name" value="23S RRNA (URACIL(1939)-C(5))-METHYLTRANSFERASE RLMD"/>
    <property type="match status" value="1"/>
</dbReference>
<dbReference type="RefSeq" id="WP_214297336.1">
    <property type="nucleotide sequence ID" value="NZ_JAHDYS010000005.1"/>
</dbReference>
<dbReference type="CDD" id="cd02440">
    <property type="entry name" value="AdoMet_MTases"/>
    <property type="match status" value="1"/>
</dbReference>
<evidence type="ECO:0000256" key="5">
    <source>
        <dbReference type="PROSITE-ProRule" id="PRU01024"/>
    </source>
</evidence>